<gene>
    <name evidence="3" type="ORF">CryarDRAFT_0371</name>
</gene>
<dbReference type="EMBL" id="JFBT01000001">
    <property type="protein sequence ID" value="EXG79337.1"/>
    <property type="molecule type" value="Genomic_DNA"/>
</dbReference>
<dbReference type="RefSeq" id="WP_051569603.1">
    <property type="nucleotide sequence ID" value="NZ_KK073874.1"/>
</dbReference>
<keyword evidence="4" id="KW-1185">Reference proteome</keyword>
<dbReference type="AlphaFoldDB" id="A0A010ZQ63"/>
<feature type="region of interest" description="Disordered" evidence="1">
    <location>
        <begin position="25"/>
        <end position="48"/>
    </location>
</feature>
<reference evidence="3 4" key="1">
    <citation type="submission" date="2013-07" db="EMBL/GenBank/DDBJ databases">
        <authorList>
            <consortium name="DOE Joint Genome Institute"/>
            <person name="Eisen J."/>
            <person name="Huntemann M."/>
            <person name="Han J."/>
            <person name="Chen A."/>
            <person name="Kyrpides N."/>
            <person name="Mavromatis K."/>
            <person name="Markowitz V."/>
            <person name="Palaniappan K."/>
            <person name="Ivanova N."/>
            <person name="Schaumberg A."/>
            <person name="Pati A."/>
            <person name="Liolios K."/>
            <person name="Nordberg H.P."/>
            <person name="Cantor M.N."/>
            <person name="Hua S.X."/>
            <person name="Woyke T."/>
        </authorList>
    </citation>
    <scope>NUCLEOTIDE SEQUENCE [LARGE SCALE GENOMIC DNA]</scope>
    <source>
        <strain evidence="3 4">DSM 44712</strain>
    </source>
</reference>
<dbReference type="HOGENOM" id="CLU_1382111_0_0_11"/>
<feature type="compositionally biased region" description="Acidic residues" evidence="1">
    <location>
        <begin position="154"/>
        <end position="165"/>
    </location>
</feature>
<feature type="chain" id="PRO_5001459203" description="Secreted protein" evidence="2">
    <location>
        <begin position="27"/>
        <end position="197"/>
    </location>
</feature>
<organism evidence="3 4">
    <name type="scientific">Cryptosporangium arvum DSM 44712</name>
    <dbReference type="NCBI Taxonomy" id="927661"/>
    <lineage>
        <taxon>Bacteria</taxon>
        <taxon>Bacillati</taxon>
        <taxon>Actinomycetota</taxon>
        <taxon>Actinomycetes</taxon>
        <taxon>Cryptosporangiales</taxon>
        <taxon>Cryptosporangiaceae</taxon>
        <taxon>Cryptosporangium</taxon>
    </lineage>
</organism>
<sequence length="197" mass="20795">MRLKLGVFVGAMTVLVLAGGGSAAMASDGGGQTHPTSPSIEIASERPTSSVDVEKFTKCMRANGIPDFEAPTVTPPSGDEPGRIESVLPKDVDPEVARKATEKCAPGSLPTKGRISAAEVTKLKRYAKCLRENGVEHFPTPSADGSLRLSKDEVDPESDEFEAAEEACKKYAPARGAKERHRSSDRGPILYSRAGAA</sequence>
<name>A0A010ZQ63_9ACTN</name>
<accession>A0A010ZQ63</accession>
<feature type="region of interest" description="Disordered" evidence="1">
    <location>
        <begin position="135"/>
        <end position="197"/>
    </location>
</feature>
<evidence type="ECO:0000313" key="3">
    <source>
        <dbReference type="EMBL" id="EXG79337.1"/>
    </source>
</evidence>
<keyword evidence="2" id="KW-0732">Signal</keyword>
<dbReference type="Proteomes" id="UP000021053">
    <property type="component" value="Unassembled WGS sequence"/>
</dbReference>
<evidence type="ECO:0000313" key="4">
    <source>
        <dbReference type="Proteomes" id="UP000021053"/>
    </source>
</evidence>
<proteinExistence type="predicted"/>
<comment type="caution">
    <text evidence="3">The sequence shown here is derived from an EMBL/GenBank/DDBJ whole genome shotgun (WGS) entry which is preliminary data.</text>
</comment>
<dbReference type="OrthoDB" id="7949713at2"/>
<feature type="signal peptide" evidence="2">
    <location>
        <begin position="1"/>
        <end position="26"/>
    </location>
</feature>
<evidence type="ECO:0008006" key="5">
    <source>
        <dbReference type="Google" id="ProtNLM"/>
    </source>
</evidence>
<protein>
    <recommendedName>
        <fullName evidence="5">Secreted protein</fullName>
    </recommendedName>
</protein>
<evidence type="ECO:0000256" key="1">
    <source>
        <dbReference type="SAM" id="MobiDB-lite"/>
    </source>
</evidence>
<evidence type="ECO:0000256" key="2">
    <source>
        <dbReference type="SAM" id="SignalP"/>
    </source>
</evidence>